<sequence length="166" mass="17961">MDTRDQQRSARLAGVIQLLADMGEPNVDAAALLHALQQAGWTPPDGHLGGLRAEAKKTPPMNAIDYLQAAAFEMDSRAKQRDTPEGERSMAGAVRAFNALYHGQIEHRLMSGLPPLSETHGWELQSLLKKSRAAQGAYHADDYVDDVGYVALAAECAAREQAENPA</sequence>
<accession>A0AAE3G5H1</accession>
<dbReference type="EMBL" id="JALJXV010000006">
    <property type="protein sequence ID" value="MCP1675488.1"/>
    <property type="molecule type" value="Genomic_DNA"/>
</dbReference>
<dbReference type="Proteomes" id="UP001205843">
    <property type="component" value="Unassembled WGS sequence"/>
</dbReference>
<feature type="domain" description="DUF6378" evidence="1">
    <location>
        <begin position="126"/>
        <end position="156"/>
    </location>
</feature>
<keyword evidence="3" id="KW-1185">Reference proteome</keyword>
<organism evidence="2 3">
    <name type="scientific">Natronocella acetinitrilica</name>
    <dbReference type="NCBI Taxonomy" id="414046"/>
    <lineage>
        <taxon>Bacteria</taxon>
        <taxon>Pseudomonadati</taxon>
        <taxon>Pseudomonadota</taxon>
        <taxon>Gammaproteobacteria</taxon>
        <taxon>Chromatiales</taxon>
        <taxon>Ectothiorhodospiraceae</taxon>
        <taxon>Natronocella</taxon>
    </lineage>
</organism>
<name>A0AAE3G5H1_9GAMM</name>
<proteinExistence type="predicted"/>
<protein>
    <recommendedName>
        <fullName evidence="1">DUF6378 domain-containing protein</fullName>
    </recommendedName>
</protein>
<evidence type="ECO:0000313" key="2">
    <source>
        <dbReference type="EMBL" id="MCP1675488.1"/>
    </source>
</evidence>
<reference evidence="2" key="1">
    <citation type="submission" date="2022-03" db="EMBL/GenBank/DDBJ databases">
        <title>Genomic Encyclopedia of Type Strains, Phase III (KMG-III): the genomes of soil and plant-associated and newly described type strains.</title>
        <authorList>
            <person name="Whitman W."/>
        </authorList>
    </citation>
    <scope>NUCLEOTIDE SEQUENCE</scope>
    <source>
        <strain evidence="2">ANL 6-2</strain>
    </source>
</reference>
<evidence type="ECO:0000313" key="3">
    <source>
        <dbReference type="Proteomes" id="UP001205843"/>
    </source>
</evidence>
<comment type="caution">
    <text evidence="2">The sequence shown here is derived from an EMBL/GenBank/DDBJ whole genome shotgun (WGS) entry which is preliminary data.</text>
</comment>
<dbReference type="AlphaFoldDB" id="A0AAE3G5H1"/>
<dbReference type="Pfam" id="PF19905">
    <property type="entry name" value="DUF6378"/>
    <property type="match status" value="1"/>
</dbReference>
<evidence type="ECO:0000259" key="1">
    <source>
        <dbReference type="Pfam" id="PF19905"/>
    </source>
</evidence>
<gene>
    <name evidence="2" type="ORF">J2T57_002638</name>
</gene>
<dbReference type="InterPro" id="IPR045958">
    <property type="entry name" value="DUF6378"/>
</dbReference>
<dbReference type="RefSeq" id="WP_253478985.1">
    <property type="nucleotide sequence ID" value="NZ_JALJXV010000006.1"/>
</dbReference>